<comment type="caution">
    <text evidence="2">The sequence shown here is derived from an EMBL/GenBank/DDBJ whole genome shotgun (WGS) entry which is preliminary data.</text>
</comment>
<keyword evidence="1" id="KW-0812">Transmembrane</keyword>
<gene>
    <name evidence="2" type="ORF">GGR89_004120</name>
</gene>
<evidence type="ECO:0000313" key="2">
    <source>
        <dbReference type="EMBL" id="NJB99774.1"/>
    </source>
</evidence>
<protein>
    <submittedName>
        <fullName evidence="2">Uncharacterized protein</fullName>
    </submittedName>
</protein>
<dbReference type="EMBL" id="JAATJB010000021">
    <property type="protein sequence ID" value="NJB99774.1"/>
    <property type="molecule type" value="Genomic_DNA"/>
</dbReference>
<dbReference type="RefSeq" id="WP_126002242.1">
    <property type="nucleotide sequence ID" value="NZ_BAAADY010000031.1"/>
</dbReference>
<name>A0A7X5Y289_9SPHN</name>
<dbReference type="AlphaFoldDB" id="A0A7X5Y289"/>
<dbReference type="Proteomes" id="UP000531251">
    <property type="component" value="Unassembled WGS sequence"/>
</dbReference>
<sequence>MGRSFTSMPDRGTSRRFALPVAVWTLVLAVLFGAVAPLGPPDTLVHGPAFNPATTSVAIAAKRGDQGVGLWQSARGGRQDGAAGSGVVLALAPALAAILVLLGLSYARTPTRVLRPVRCGARGARSPPARRC</sequence>
<reference evidence="2 3" key="1">
    <citation type="submission" date="2020-03" db="EMBL/GenBank/DDBJ databases">
        <title>Genomic Encyclopedia of Type Strains, Phase IV (KMG-IV): sequencing the most valuable type-strain genomes for metagenomic binning, comparative biology and taxonomic classification.</title>
        <authorList>
            <person name="Goeker M."/>
        </authorList>
    </citation>
    <scope>NUCLEOTIDE SEQUENCE [LARGE SCALE GENOMIC DNA]</scope>
    <source>
        <strain evidence="2 3">DSM 7225</strain>
    </source>
</reference>
<organism evidence="2 3">
    <name type="scientific">Sphingomonas trueperi</name>
    <dbReference type="NCBI Taxonomy" id="53317"/>
    <lineage>
        <taxon>Bacteria</taxon>
        <taxon>Pseudomonadati</taxon>
        <taxon>Pseudomonadota</taxon>
        <taxon>Alphaproteobacteria</taxon>
        <taxon>Sphingomonadales</taxon>
        <taxon>Sphingomonadaceae</taxon>
        <taxon>Sphingomonas</taxon>
    </lineage>
</organism>
<keyword evidence="1" id="KW-1133">Transmembrane helix</keyword>
<keyword evidence="3" id="KW-1185">Reference proteome</keyword>
<evidence type="ECO:0000256" key="1">
    <source>
        <dbReference type="SAM" id="Phobius"/>
    </source>
</evidence>
<evidence type="ECO:0000313" key="3">
    <source>
        <dbReference type="Proteomes" id="UP000531251"/>
    </source>
</evidence>
<feature type="transmembrane region" description="Helical" evidence="1">
    <location>
        <begin position="87"/>
        <end position="107"/>
    </location>
</feature>
<accession>A0A7X5Y289</accession>
<keyword evidence="1" id="KW-0472">Membrane</keyword>
<proteinExistence type="predicted"/>